<organism evidence="2 3">
    <name type="scientific">Collimonas arenae</name>
    <dbReference type="NCBI Taxonomy" id="279058"/>
    <lineage>
        <taxon>Bacteria</taxon>
        <taxon>Pseudomonadati</taxon>
        <taxon>Pseudomonadota</taxon>
        <taxon>Betaproteobacteria</taxon>
        <taxon>Burkholderiales</taxon>
        <taxon>Oxalobacteraceae</taxon>
        <taxon>Collimonas</taxon>
    </lineage>
</organism>
<dbReference type="OrthoDB" id="8926484at2"/>
<proteinExistence type="predicted"/>
<dbReference type="EMBL" id="CP013235">
    <property type="protein sequence ID" value="AMP12036.1"/>
    <property type="molecule type" value="Genomic_DNA"/>
</dbReference>
<dbReference type="PATRIC" id="fig|279058.17.peg.4716"/>
<dbReference type="RefSeq" id="WP_061534897.1">
    <property type="nucleotide sequence ID" value="NZ_CP013233.1"/>
</dbReference>
<evidence type="ECO:0000313" key="3">
    <source>
        <dbReference type="Proteomes" id="UP000071778"/>
    </source>
</evidence>
<gene>
    <name evidence="2" type="ORF">CAter282_4376</name>
</gene>
<sequence>MNKQILFALAALITATAAVGANAAQAQDTRTAAAAAGYLSGGIGEDEAATMQREAKNYPLELEFVVKATPKDEFTADVHVKISDAHSQTVLDAVSKGPFFLAQLPPGRYRIEAIKNGQSKTRDVAITTGSHQHIMFEWIE</sequence>
<feature type="signal peptide" evidence="1">
    <location>
        <begin position="1"/>
        <end position="26"/>
    </location>
</feature>
<keyword evidence="3" id="KW-1185">Reference proteome</keyword>
<name>A0A127PWC3_9BURK</name>
<reference evidence="2 3" key="1">
    <citation type="submission" date="2015-11" db="EMBL/GenBank/DDBJ databases">
        <title>Exploring the genomic traits of fungus-feeding bacterial genus Collimonas.</title>
        <authorList>
            <person name="Song C."/>
            <person name="Schmidt R."/>
            <person name="de Jager V."/>
            <person name="Krzyzanowska D."/>
            <person name="Jongedijk E."/>
            <person name="Cankar K."/>
            <person name="Beekwilder J."/>
            <person name="van Veen A."/>
            <person name="de Boer W."/>
            <person name="van Veen J.A."/>
            <person name="Garbeva P."/>
        </authorList>
    </citation>
    <scope>NUCLEOTIDE SEQUENCE [LARGE SCALE GENOMIC DNA]</scope>
    <source>
        <strain evidence="2 3">Ter282</strain>
    </source>
</reference>
<evidence type="ECO:0000313" key="2">
    <source>
        <dbReference type="EMBL" id="AMP12036.1"/>
    </source>
</evidence>
<protein>
    <submittedName>
        <fullName evidence="2">Putative exported protein</fullName>
    </submittedName>
</protein>
<evidence type="ECO:0000256" key="1">
    <source>
        <dbReference type="SAM" id="SignalP"/>
    </source>
</evidence>
<dbReference type="AlphaFoldDB" id="A0A127PWC3"/>
<dbReference type="Proteomes" id="UP000071778">
    <property type="component" value="Chromosome"/>
</dbReference>
<feature type="chain" id="PRO_5007277281" evidence="1">
    <location>
        <begin position="27"/>
        <end position="140"/>
    </location>
</feature>
<keyword evidence="1" id="KW-0732">Signal</keyword>
<accession>A0A127PWC3</accession>
<dbReference type="Gene3D" id="2.60.40.1120">
    <property type="entry name" value="Carboxypeptidase-like, regulatory domain"/>
    <property type="match status" value="1"/>
</dbReference>